<keyword evidence="2" id="KW-1185">Reference proteome</keyword>
<dbReference type="Proteomes" id="UP000623461">
    <property type="component" value="Unassembled WGS sequence"/>
</dbReference>
<sequence>MALSGRQTVLMAEPVTEYCVDRDLGDPGEAELACQAVLAAVLPRVDRTWIDAISDHKDLPAAPRATQTALVQVGLPQGCGDSGLGVELDVRRSDHVSLLRAFASWSIGVELYDVSMRWVAYFSDTGSSISFNVTEEEAAAVRASLGTLPMLTVREMKARKR</sequence>
<accession>A0ABQ2HYY5</accession>
<gene>
    <name evidence="1" type="ORF">GCM10009721_20020</name>
</gene>
<evidence type="ECO:0000313" key="2">
    <source>
        <dbReference type="Proteomes" id="UP000623461"/>
    </source>
</evidence>
<evidence type="ECO:0000313" key="1">
    <source>
        <dbReference type="EMBL" id="GGM93893.1"/>
    </source>
</evidence>
<reference evidence="2" key="1">
    <citation type="journal article" date="2019" name="Int. J. Syst. Evol. Microbiol.">
        <title>The Global Catalogue of Microorganisms (GCM) 10K type strain sequencing project: providing services to taxonomists for standard genome sequencing and annotation.</title>
        <authorList>
            <consortium name="The Broad Institute Genomics Platform"/>
            <consortium name="The Broad Institute Genome Sequencing Center for Infectious Disease"/>
            <person name="Wu L."/>
            <person name="Ma J."/>
        </authorList>
    </citation>
    <scope>NUCLEOTIDE SEQUENCE [LARGE SCALE GENOMIC DNA]</scope>
    <source>
        <strain evidence="2">JCM 1365</strain>
    </source>
</reference>
<dbReference type="EMBL" id="BMNZ01000003">
    <property type="protein sequence ID" value="GGM93893.1"/>
    <property type="molecule type" value="Genomic_DNA"/>
</dbReference>
<name>A0ABQ2HYY5_9MICO</name>
<protein>
    <submittedName>
        <fullName evidence="1">Uncharacterized protein</fullName>
    </submittedName>
</protein>
<organism evidence="1 2">
    <name type="scientific">Terrabacter tumescens</name>
    <dbReference type="NCBI Taxonomy" id="60443"/>
    <lineage>
        <taxon>Bacteria</taxon>
        <taxon>Bacillati</taxon>
        <taxon>Actinomycetota</taxon>
        <taxon>Actinomycetes</taxon>
        <taxon>Micrococcales</taxon>
        <taxon>Intrasporangiaceae</taxon>
        <taxon>Terrabacter</taxon>
    </lineage>
</organism>
<proteinExistence type="predicted"/>
<comment type="caution">
    <text evidence="1">The sequence shown here is derived from an EMBL/GenBank/DDBJ whole genome shotgun (WGS) entry which is preliminary data.</text>
</comment>